<dbReference type="NCBIfam" id="TIGR02937">
    <property type="entry name" value="sigma70-ECF"/>
    <property type="match status" value="1"/>
</dbReference>
<comment type="similarity">
    <text evidence="1">Belongs to the sigma-70 factor family. ECF subfamily.</text>
</comment>
<comment type="caution">
    <text evidence="7">The sequence shown here is derived from an EMBL/GenBank/DDBJ whole genome shotgun (WGS) entry which is preliminary data.</text>
</comment>
<dbReference type="Pfam" id="PF08281">
    <property type="entry name" value="Sigma70_r4_2"/>
    <property type="match status" value="1"/>
</dbReference>
<keyword evidence="3" id="KW-0731">Sigma factor</keyword>
<accession>A0ABT2ERB1</accession>
<dbReference type="InterPro" id="IPR013249">
    <property type="entry name" value="RNA_pol_sigma70_r4_t2"/>
</dbReference>
<name>A0ABT2ERB1_9BACT</name>
<dbReference type="Proteomes" id="UP001204798">
    <property type="component" value="Unassembled WGS sequence"/>
</dbReference>
<proteinExistence type="inferred from homology"/>
<dbReference type="InterPro" id="IPR013325">
    <property type="entry name" value="RNA_pol_sigma_r2"/>
</dbReference>
<dbReference type="InterPro" id="IPR036388">
    <property type="entry name" value="WH-like_DNA-bd_sf"/>
</dbReference>
<keyword evidence="8" id="KW-1185">Reference proteome</keyword>
<evidence type="ECO:0000259" key="5">
    <source>
        <dbReference type="Pfam" id="PF04542"/>
    </source>
</evidence>
<dbReference type="CDD" id="cd06171">
    <property type="entry name" value="Sigma70_r4"/>
    <property type="match status" value="1"/>
</dbReference>
<evidence type="ECO:0000313" key="8">
    <source>
        <dbReference type="Proteomes" id="UP001204798"/>
    </source>
</evidence>
<keyword evidence="2" id="KW-0805">Transcription regulation</keyword>
<keyword evidence="4" id="KW-0804">Transcription</keyword>
<dbReference type="PANTHER" id="PTHR43133">
    <property type="entry name" value="RNA POLYMERASE ECF-TYPE SIGMA FACTO"/>
    <property type="match status" value="1"/>
</dbReference>
<dbReference type="Pfam" id="PF04542">
    <property type="entry name" value="Sigma70_r2"/>
    <property type="match status" value="1"/>
</dbReference>
<sequence>MRRRNNRAEETRQRVETWHPFMPMSQWSDERLVEAAQAGNEEAFAELVRRYQAKIYNLALRYTNDSETAVDITQDTFVRAWQMLPKFRGEANFYTWLYRIAMNLCIDRHRRALVRGEPQKVSLEDLMIERQRFEEAEEDADLWWEEAETAEPEAEVLRQEMRQKVWEAVQQLPPLLKQVVLLREYEGLSLQEIAKITGTNVGTVKSRLYQARQQLKKLLAPYFNA</sequence>
<protein>
    <submittedName>
        <fullName evidence="7">RNA polymerase sigma-70 factor (ECF subfamily)</fullName>
    </submittedName>
</protein>
<evidence type="ECO:0000256" key="3">
    <source>
        <dbReference type="ARBA" id="ARBA00023082"/>
    </source>
</evidence>
<dbReference type="RefSeq" id="WP_259098421.1">
    <property type="nucleotide sequence ID" value="NZ_CP130454.1"/>
</dbReference>
<evidence type="ECO:0000259" key="6">
    <source>
        <dbReference type="Pfam" id="PF08281"/>
    </source>
</evidence>
<dbReference type="Gene3D" id="1.10.10.10">
    <property type="entry name" value="Winged helix-like DNA-binding domain superfamily/Winged helix DNA-binding domain"/>
    <property type="match status" value="1"/>
</dbReference>
<dbReference type="InterPro" id="IPR039425">
    <property type="entry name" value="RNA_pol_sigma-70-like"/>
</dbReference>
<feature type="domain" description="RNA polymerase sigma factor 70 region 4 type 2" evidence="6">
    <location>
        <begin position="163"/>
        <end position="215"/>
    </location>
</feature>
<dbReference type="SUPFAM" id="SSF88659">
    <property type="entry name" value="Sigma3 and sigma4 domains of RNA polymerase sigma factors"/>
    <property type="match status" value="1"/>
</dbReference>
<evidence type="ECO:0000256" key="1">
    <source>
        <dbReference type="ARBA" id="ARBA00010641"/>
    </source>
</evidence>
<evidence type="ECO:0000313" key="7">
    <source>
        <dbReference type="EMBL" id="MCS3920199.1"/>
    </source>
</evidence>
<organism evidence="7 8">
    <name type="scientific">Candidatus Fervidibacter sacchari</name>
    <dbReference type="NCBI Taxonomy" id="1448929"/>
    <lineage>
        <taxon>Bacteria</taxon>
        <taxon>Candidatus Fervidibacterota</taxon>
        <taxon>Candidatus Fervidibacter</taxon>
    </lineage>
</organism>
<evidence type="ECO:0000256" key="4">
    <source>
        <dbReference type="ARBA" id="ARBA00023163"/>
    </source>
</evidence>
<dbReference type="InterPro" id="IPR013324">
    <property type="entry name" value="RNA_pol_sigma_r3/r4-like"/>
</dbReference>
<dbReference type="InterPro" id="IPR007627">
    <property type="entry name" value="RNA_pol_sigma70_r2"/>
</dbReference>
<dbReference type="SUPFAM" id="SSF88946">
    <property type="entry name" value="Sigma2 domain of RNA polymerase sigma factors"/>
    <property type="match status" value="1"/>
</dbReference>
<evidence type="ECO:0000256" key="2">
    <source>
        <dbReference type="ARBA" id="ARBA00023015"/>
    </source>
</evidence>
<dbReference type="InterPro" id="IPR014284">
    <property type="entry name" value="RNA_pol_sigma-70_dom"/>
</dbReference>
<dbReference type="EMBL" id="JANUCP010000005">
    <property type="protein sequence ID" value="MCS3920199.1"/>
    <property type="molecule type" value="Genomic_DNA"/>
</dbReference>
<reference evidence="7 8" key="1">
    <citation type="submission" date="2022-08" db="EMBL/GenBank/DDBJ databases">
        <title>Bacterial and archaeal communities from various locations to study Microbial Dark Matter (Phase II).</title>
        <authorList>
            <person name="Stepanauskas R."/>
        </authorList>
    </citation>
    <scope>NUCLEOTIDE SEQUENCE [LARGE SCALE GENOMIC DNA]</scope>
    <source>
        <strain evidence="7 8">PD1</strain>
    </source>
</reference>
<gene>
    <name evidence="7" type="ORF">M2350_002628</name>
</gene>
<dbReference type="PANTHER" id="PTHR43133:SF51">
    <property type="entry name" value="RNA POLYMERASE SIGMA FACTOR"/>
    <property type="match status" value="1"/>
</dbReference>
<dbReference type="Gene3D" id="1.10.1740.10">
    <property type="match status" value="1"/>
</dbReference>
<feature type="domain" description="RNA polymerase sigma-70 region 2" evidence="5">
    <location>
        <begin position="47"/>
        <end position="112"/>
    </location>
</feature>